<evidence type="ECO:0000313" key="2">
    <source>
        <dbReference type="Proteomes" id="UP001153331"/>
    </source>
</evidence>
<accession>A0ACC2I0R4</accession>
<proteinExistence type="predicted"/>
<gene>
    <name evidence="1" type="ORF">OPT61_g7967</name>
</gene>
<evidence type="ECO:0000313" key="1">
    <source>
        <dbReference type="EMBL" id="KAJ8108735.1"/>
    </source>
</evidence>
<name>A0ACC2I0R4_9PLEO</name>
<protein>
    <submittedName>
        <fullName evidence="1">Uncharacterized protein</fullName>
    </submittedName>
</protein>
<sequence>MSSLAAVAEQEAVVEAAVLLQVMSSEAGGACRPQQRQTDSYCKPQKAQRPGARTSAAKEGNVECGDWRSRWHSKGKAELEVRQSERLCVYPVVLFSVARPSRNANENRFLAVTPAQTLEAPTVPSCYGGDHLTTSWLRQPFPGPGALDSDGRAFSSPSLCNLGARLRLDSIRQVTCTCWAVKHHEAELKQSCQPRAKSSRKT</sequence>
<comment type="caution">
    <text evidence="1">The sequence shown here is derived from an EMBL/GenBank/DDBJ whole genome shotgun (WGS) entry which is preliminary data.</text>
</comment>
<dbReference type="Proteomes" id="UP001153331">
    <property type="component" value="Unassembled WGS sequence"/>
</dbReference>
<keyword evidence="2" id="KW-1185">Reference proteome</keyword>
<organism evidence="1 2">
    <name type="scientific">Boeremia exigua</name>
    <dbReference type="NCBI Taxonomy" id="749465"/>
    <lineage>
        <taxon>Eukaryota</taxon>
        <taxon>Fungi</taxon>
        <taxon>Dikarya</taxon>
        <taxon>Ascomycota</taxon>
        <taxon>Pezizomycotina</taxon>
        <taxon>Dothideomycetes</taxon>
        <taxon>Pleosporomycetidae</taxon>
        <taxon>Pleosporales</taxon>
        <taxon>Pleosporineae</taxon>
        <taxon>Didymellaceae</taxon>
        <taxon>Boeremia</taxon>
    </lineage>
</organism>
<dbReference type="EMBL" id="JAPHNI010000705">
    <property type="protein sequence ID" value="KAJ8108735.1"/>
    <property type="molecule type" value="Genomic_DNA"/>
</dbReference>
<reference evidence="1" key="1">
    <citation type="submission" date="2022-11" db="EMBL/GenBank/DDBJ databases">
        <title>Genome Sequence of Boeremia exigua.</title>
        <authorList>
            <person name="Buettner E."/>
        </authorList>
    </citation>
    <scope>NUCLEOTIDE SEQUENCE</scope>
    <source>
        <strain evidence="1">CU02</strain>
    </source>
</reference>